<gene>
    <name evidence="1" type="ORF">GCM10010412_028400</name>
</gene>
<accession>A0ABP6E1D6</accession>
<proteinExistence type="predicted"/>
<name>A0ABP6E1D6_9ACTN</name>
<sequence length="128" mass="14527">MPPTPPPAPPSPPLSAEADDPACVALAANVAVMRALEVAGKRLLTRDRRSQYQHLPAWRLHTEIPAREDDLDRLLVDAWTCLQQVLPHRHDLIRVVDEYVRDLLRSGLAHEPHWLLRALQRGDHRGPR</sequence>
<dbReference type="Proteomes" id="UP001501666">
    <property type="component" value="Unassembled WGS sequence"/>
</dbReference>
<organism evidence="1 2">
    <name type="scientific">Nonomuraea recticatena</name>
    <dbReference type="NCBI Taxonomy" id="46178"/>
    <lineage>
        <taxon>Bacteria</taxon>
        <taxon>Bacillati</taxon>
        <taxon>Actinomycetota</taxon>
        <taxon>Actinomycetes</taxon>
        <taxon>Streptosporangiales</taxon>
        <taxon>Streptosporangiaceae</taxon>
        <taxon>Nonomuraea</taxon>
    </lineage>
</organism>
<dbReference type="RefSeq" id="WP_346146559.1">
    <property type="nucleotide sequence ID" value="NZ_BAAATE010000006.1"/>
</dbReference>
<reference evidence="2" key="1">
    <citation type="journal article" date="2019" name="Int. J. Syst. Evol. Microbiol.">
        <title>The Global Catalogue of Microorganisms (GCM) 10K type strain sequencing project: providing services to taxonomists for standard genome sequencing and annotation.</title>
        <authorList>
            <consortium name="The Broad Institute Genomics Platform"/>
            <consortium name="The Broad Institute Genome Sequencing Center for Infectious Disease"/>
            <person name="Wu L."/>
            <person name="Ma J."/>
        </authorList>
    </citation>
    <scope>NUCLEOTIDE SEQUENCE [LARGE SCALE GENOMIC DNA]</scope>
    <source>
        <strain evidence="2">JCM 6835</strain>
    </source>
</reference>
<evidence type="ECO:0000313" key="1">
    <source>
        <dbReference type="EMBL" id="GAA2657601.1"/>
    </source>
</evidence>
<dbReference type="EMBL" id="BAAATE010000006">
    <property type="protein sequence ID" value="GAA2657601.1"/>
    <property type="molecule type" value="Genomic_DNA"/>
</dbReference>
<comment type="caution">
    <text evidence="1">The sequence shown here is derived from an EMBL/GenBank/DDBJ whole genome shotgun (WGS) entry which is preliminary data.</text>
</comment>
<protein>
    <submittedName>
        <fullName evidence="1">Uncharacterized protein</fullName>
    </submittedName>
</protein>
<keyword evidence="2" id="KW-1185">Reference proteome</keyword>
<evidence type="ECO:0000313" key="2">
    <source>
        <dbReference type="Proteomes" id="UP001501666"/>
    </source>
</evidence>